<dbReference type="PANTHER" id="PTHR33284:SF1">
    <property type="entry name" value="RIBOSOMAL PROTEIN L25_GLN-TRNA SYNTHETASE, ANTI-CODON-BINDING DOMAIN-CONTAINING PROTEIN"/>
    <property type="match status" value="1"/>
</dbReference>
<name>A0A934TPS0_9BURK</name>
<feature type="domain" description="Large ribosomal subunit protein bL25 L25" evidence="7">
    <location>
        <begin position="5"/>
        <end position="90"/>
    </location>
</feature>
<keyword evidence="3 5" id="KW-0689">Ribosomal protein</keyword>
<evidence type="ECO:0000256" key="6">
    <source>
        <dbReference type="SAM" id="MobiDB-lite"/>
    </source>
</evidence>
<dbReference type="InterPro" id="IPR001021">
    <property type="entry name" value="Ribosomal_bL25_long"/>
</dbReference>
<reference evidence="9" key="1">
    <citation type="journal article" date="2012" name="J. Microbiol. Biotechnol.">
        <title>Ramlibacter ginsenosidimutans sp. nov., with ginsenoside-converting activity.</title>
        <authorList>
            <person name="Wang L."/>
            <person name="An D.S."/>
            <person name="Kim S.G."/>
            <person name="Jin F.X."/>
            <person name="Kim S.C."/>
            <person name="Lee S.T."/>
            <person name="Im W.T."/>
        </authorList>
    </citation>
    <scope>NUCLEOTIDE SEQUENCE</scope>
    <source>
        <strain evidence="9">KACC 17527</strain>
    </source>
</reference>
<dbReference type="InterPro" id="IPR029751">
    <property type="entry name" value="Ribosomal_L25_dom"/>
</dbReference>
<proteinExistence type="inferred from homology"/>
<dbReference type="GO" id="GO:0003735">
    <property type="term" value="F:structural constituent of ribosome"/>
    <property type="evidence" value="ECO:0007669"/>
    <property type="project" value="InterPro"/>
</dbReference>
<dbReference type="InterPro" id="IPR011035">
    <property type="entry name" value="Ribosomal_bL25/Gln-tRNA_synth"/>
</dbReference>
<dbReference type="CDD" id="cd00495">
    <property type="entry name" value="Ribosomal_L25_TL5_CTC"/>
    <property type="match status" value="1"/>
</dbReference>
<comment type="caution">
    <text evidence="9">The sequence shown here is derived from an EMBL/GenBank/DDBJ whole genome shotgun (WGS) entry which is preliminary data.</text>
</comment>
<dbReference type="SUPFAM" id="SSF50715">
    <property type="entry name" value="Ribosomal protein L25-like"/>
    <property type="match status" value="1"/>
</dbReference>
<comment type="similarity">
    <text evidence="5">Belongs to the bacterial ribosomal protein bL25 family. CTC subfamily.</text>
</comment>
<organism evidence="9 10">
    <name type="scientific">Ramlibacter ginsenosidimutans</name>
    <dbReference type="NCBI Taxonomy" id="502333"/>
    <lineage>
        <taxon>Bacteria</taxon>
        <taxon>Pseudomonadati</taxon>
        <taxon>Pseudomonadota</taxon>
        <taxon>Betaproteobacteria</taxon>
        <taxon>Burkholderiales</taxon>
        <taxon>Comamonadaceae</taxon>
        <taxon>Ramlibacter</taxon>
    </lineage>
</organism>
<dbReference type="GO" id="GO:0008097">
    <property type="term" value="F:5S rRNA binding"/>
    <property type="evidence" value="ECO:0007669"/>
    <property type="project" value="InterPro"/>
</dbReference>
<keyword evidence="1 5" id="KW-0699">rRNA-binding</keyword>
<evidence type="ECO:0000313" key="10">
    <source>
        <dbReference type="Proteomes" id="UP000630528"/>
    </source>
</evidence>
<evidence type="ECO:0000256" key="4">
    <source>
        <dbReference type="ARBA" id="ARBA00023274"/>
    </source>
</evidence>
<dbReference type="NCBIfam" id="NF004130">
    <property type="entry name" value="PRK05618.1-5"/>
    <property type="match status" value="1"/>
</dbReference>
<feature type="domain" description="Large ribosomal subunit protein bL25 beta" evidence="8">
    <location>
        <begin position="99"/>
        <end position="184"/>
    </location>
</feature>
<dbReference type="NCBIfam" id="NF004612">
    <property type="entry name" value="PRK05943.1"/>
    <property type="match status" value="1"/>
</dbReference>
<dbReference type="EMBL" id="JAEPWM010000001">
    <property type="protein sequence ID" value="MBK6005068.1"/>
    <property type="molecule type" value="Genomic_DNA"/>
</dbReference>
<dbReference type="PANTHER" id="PTHR33284">
    <property type="entry name" value="RIBOSOMAL PROTEIN L25/GLN-TRNA SYNTHETASE, ANTI-CODON-BINDING DOMAIN-CONTAINING PROTEIN"/>
    <property type="match status" value="1"/>
</dbReference>
<dbReference type="InterPro" id="IPR020930">
    <property type="entry name" value="Ribosomal_uL5_bac-type"/>
</dbReference>
<dbReference type="InterPro" id="IPR020056">
    <property type="entry name" value="Rbsml_bL25/Gln-tRNA_synth_N"/>
</dbReference>
<keyword evidence="4 5" id="KW-0687">Ribonucleoprotein</keyword>
<evidence type="ECO:0000256" key="2">
    <source>
        <dbReference type="ARBA" id="ARBA00022884"/>
    </source>
</evidence>
<dbReference type="NCBIfam" id="NF004128">
    <property type="entry name" value="PRK05618.1-2"/>
    <property type="match status" value="1"/>
</dbReference>
<keyword evidence="10" id="KW-1185">Reference proteome</keyword>
<evidence type="ECO:0000259" key="8">
    <source>
        <dbReference type="Pfam" id="PF14693"/>
    </source>
</evidence>
<evidence type="ECO:0000256" key="3">
    <source>
        <dbReference type="ARBA" id="ARBA00022980"/>
    </source>
</evidence>
<dbReference type="Proteomes" id="UP000630528">
    <property type="component" value="Unassembled WGS sequence"/>
</dbReference>
<feature type="region of interest" description="Disordered" evidence="6">
    <location>
        <begin position="195"/>
        <end position="234"/>
    </location>
</feature>
<dbReference type="Gene3D" id="2.170.120.20">
    <property type="entry name" value="Ribosomal protein L25, beta domain"/>
    <property type="match status" value="1"/>
</dbReference>
<dbReference type="GO" id="GO:0022625">
    <property type="term" value="C:cytosolic large ribosomal subunit"/>
    <property type="evidence" value="ECO:0007669"/>
    <property type="project" value="TreeGrafter"/>
</dbReference>
<evidence type="ECO:0000256" key="1">
    <source>
        <dbReference type="ARBA" id="ARBA00022730"/>
    </source>
</evidence>
<comment type="subunit">
    <text evidence="5">Part of the 50S ribosomal subunit; part of the 5S rRNA/L5/L18/L25 subcomplex. Contacts the 5S rRNA. Binds to the 5S rRNA independently of L5 and L18.</text>
</comment>
<dbReference type="AlphaFoldDB" id="A0A934TPS0"/>
<dbReference type="NCBIfam" id="TIGR00731">
    <property type="entry name" value="bL25_bact_ctc"/>
    <property type="match status" value="1"/>
</dbReference>
<dbReference type="Gene3D" id="2.40.240.10">
    <property type="entry name" value="Ribosomal Protein L25, Chain P"/>
    <property type="match status" value="1"/>
</dbReference>
<sequence length="234" mass="24850">MKFVAFERKAEGTGASRRLRNIGKTPGIVYGGSGQPQLIELDHNALWHALKKEAFHSSILDMELAGNTAKVLLRDVQYHPYRQQVQHIDFQRVEANTRLHMKVPVHYKNAEESEAVKLEHCLVNPVVTELDISCLPADLPEFIEIDLSGLKKGTSLHLNDITLPKGVKAVTHGKPNPVLVSVVVAAAEESAADAAAGAETAAAAPAADAKAAPAAKGGKEAAAKPAAKAPAAKK</sequence>
<accession>A0A934TPS0</accession>
<dbReference type="Pfam" id="PF14693">
    <property type="entry name" value="Ribosomal_TL5_C"/>
    <property type="match status" value="1"/>
</dbReference>
<reference evidence="9" key="2">
    <citation type="submission" date="2021-01" db="EMBL/GenBank/DDBJ databases">
        <authorList>
            <person name="Kang M."/>
        </authorList>
    </citation>
    <scope>NUCLEOTIDE SEQUENCE</scope>
    <source>
        <strain evidence="9">KACC 17527</strain>
    </source>
</reference>
<dbReference type="InterPro" id="IPR020057">
    <property type="entry name" value="Ribosomal_bL25_b-dom"/>
</dbReference>
<dbReference type="RefSeq" id="WP_201166431.1">
    <property type="nucleotide sequence ID" value="NZ_JAEPWM010000001.1"/>
</dbReference>
<comment type="function">
    <text evidence="5">This is one of the proteins that binds to the 5S RNA in the ribosome where it forms part of the central protuberance.</text>
</comment>
<dbReference type="HAMAP" id="MF_01334">
    <property type="entry name" value="Ribosomal_bL25_CTC"/>
    <property type="match status" value="1"/>
</dbReference>
<evidence type="ECO:0000259" key="7">
    <source>
        <dbReference type="Pfam" id="PF01386"/>
    </source>
</evidence>
<feature type="compositionally biased region" description="Low complexity" evidence="6">
    <location>
        <begin position="195"/>
        <end position="216"/>
    </location>
</feature>
<dbReference type="Pfam" id="PF01386">
    <property type="entry name" value="Ribosomal_L25p"/>
    <property type="match status" value="1"/>
</dbReference>
<dbReference type="InterPro" id="IPR037121">
    <property type="entry name" value="Ribosomal_bL25_C"/>
</dbReference>
<dbReference type="GO" id="GO:0006412">
    <property type="term" value="P:translation"/>
    <property type="evidence" value="ECO:0007669"/>
    <property type="project" value="UniProtKB-UniRule"/>
</dbReference>
<keyword evidence="2 5" id="KW-0694">RNA-binding</keyword>
<protein>
    <recommendedName>
        <fullName evidence="5">Large ribosomal subunit protein bL25</fullName>
    </recommendedName>
    <alternativeName>
        <fullName evidence="5">General stress protein CTC</fullName>
    </alternativeName>
</protein>
<evidence type="ECO:0000313" key="9">
    <source>
        <dbReference type="EMBL" id="MBK6005068.1"/>
    </source>
</evidence>
<gene>
    <name evidence="5" type="primary">rplY</name>
    <name evidence="5" type="synonym">ctc</name>
    <name evidence="9" type="ORF">JJB11_03100</name>
</gene>
<evidence type="ECO:0000256" key="5">
    <source>
        <dbReference type="HAMAP-Rule" id="MF_01334"/>
    </source>
</evidence>
<feature type="compositionally biased region" description="Low complexity" evidence="6">
    <location>
        <begin position="223"/>
        <end position="234"/>
    </location>
</feature>